<organism evidence="7 8">
    <name type="scientific">Shimia gijangensis</name>
    <dbReference type="NCBI Taxonomy" id="1470563"/>
    <lineage>
        <taxon>Bacteria</taxon>
        <taxon>Pseudomonadati</taxon>
        <taxon>Pseudomonadota</taxon>
        <taxon>Alphaproteobacteria</taxon>
        <taxon>Rhodobacterales</taxon>
        <taxon>Roseobacteraceae</taxon>
    </lineage>
</organism>
<dbReference type="InterPro" id="IPR044880">
    <property type="entry name" value="NCX_ion-bd_dom_sf"/>
</dbReference>
<evidence type="ECO:0000259" key="6">
    <source>
        <dbReference type="Pfam" id="PF01699"/>
    </source>
</evidence>
<gene>
    <name evidence="7" type="ORF">SAMN05444000_1048</name>
</gene>
<feature type="transmembrane region" description="Helical" evidence="5">
    <location>
        <begin position="66"/>
        <end position="92"/>
    </location>
</feature>
<feature type="transmembrane region" description="Helical" evidence="5">
    <location>
        <begin position="208"/>
        <end position="231"/>
    </location>
</feature>
<dbReference type="InterPro" id="IPR004837">
    <property type="entry name" value="NaCa_Exmemb"/>
</dbReference>
<feature type="transmembrane region" description="Helical" evidence="5">
    <location>
        <begin position="112"/>
        <end position="139"/>
    </location>
</feature>
<accession>A0A1M6F9H1</accession>
<dbReference type="AlphaFoldDB" id="A0A1M6F9H1"/>
<evidence type="ECO:0000256" key="4">
    <source>
        <dbReference type="ARBA" id="ARBA00023136"/>
    </source>
</evidence>
<feature type="domain" description="Sodium/calcium exchanger membrane region" evidence="6">
    <location>
        <begin position="3"/>
        <end position="139"/>
    </location>
</feature>
<dbReference type="RefSeq" id="WP_073249907.1">
    <property type="nucleotide sequence ID" value="NZ_FQZQ01000004.1"/>
</dbReference>
<evidence type="ECO:0000256" key="1">
    <source>
        <dbReference type="ARBA" id="ARBA00004141"/>
    </source>
</evidence>
<protein>
    <submittedName>
        <fullName evidence="7">Cation:H+ antiporter</fullName>
    </submittedName>
</protein>
<feature type="transmembrane region" description="Helical" evidence="5">
    <location>
        <begin position="33"/>
        <end position="54"/>
    </location>
</feature>
<dbReference type="Gene3D" id="1.20.1420.30">
    <property type="entry name" value="NCX, central ion-binding region"/>
    <property type="match status" value="2"/>
</dbReference>
<keyword evidence="2 5" id="KW-0812">Transmembrane</keyword>
<sequence length="316" mass="33604">MVWLYAGLGLIILLLAGDALVRGAVNLALRLGIPALIVSLTIVAFGTSAPELLISIQAVLKGVPGIAIGNVVGSNTANILLVLGFPAILAVLHTSSCESRKSFKQMIVASLVFIALAFRGVFDIYSGTILLTMLAYILIHAVNDAKNHRRACGNGSNEDEPEGADPDMPWWKIMVFLGLGLIGLPLGADLLIDSAEILARRFGVSESVIGLTLVALGTSLPELATTTMAALRRQADVALGNVIGSNMFNLLAIIGIASFVGPLPVDPSFLCFDLWVMLGASILLVPFVFFKQDINRVWGIALTLLYVLYIVCVFLF</sequence>
<dbReference type="InterPro" id="IPR004481">
    <property type="entry name" value="K/Na/Ca-exchanger"/>
</dbReference>
<evidence type="ECO:0000313" key="7">
    <source>
        <dbReference type="EMBL" id="SHI94320.1"/>
    </source>
</evidence>
<dbReference type="NCBIfam" id="TIGR00367">
    <property type="entry name" value="calcium/sodium antiporter"/>
    <property type="match status" value="1"/>
</dbReference>
<dbReference type="OrthoDB" id="9794225at2"/>
<dbReference type="GO" id="GO:0005262">
    <property type="term" value="F:calcium channel activity"/>
    <property type="evidence" value="ECO:0007669"/>
    <property type="project" value="TreeGrafter"/>
</dbReference>
<dbReference type="GO" id="GO:0005886">
    <property type="term" value="C:plasma membrane"/>
    <property type="evidence" value="ECO:0007669"/>
    <property type="project" value="TreeGrafter"/>
</dbReference>
<name>A0A1M6F9H1_9RHOB</name>
<feature type="domain" description="Sodium/calcium exchanger membrane region" evidence="6">
    <location>
        <begin position="174"/>
        <end position="314"/>
    </location>
</feature>
<dbReference type="PANTHER" id="PTHR10846:SF8">
    <property type="entry name" value="INNER MEMBRANE PROTEIN YRBG"/>
    <property type="match status" value="1"/>
</dbReference>
<dbReference type="GO" id="GO:0006874">
    <property type="term" value="P:intracellular calcium ion homeostasis"/>
    <property type="evidence" value="ECO:0007669"/>
    <property type="project" value="TreeGrafter"/>
</dbReference>
<proteinExistence type="predicted"/>
<keyword evidence="3 5" id="KW-1133">Transmembrane helix</keyword>
<dbReference type="Pfam" id="PF01699">
    <property type="entry name" value="Na_Ca_ex"/>
    <property type="match status" value="2"/>
</dbReference>
<dbReference type="GO" id="GO:0008273">
    <property type="term" value="F:calcium, potassium:sodium antiporter activity"/>
    <property type="evidence" value="ECO:0007669"/>
    <property type="project" value="TreeGrafter"/>
</dbReference>
<dbReference type="STRING" id="1470563.SAMN05444000_1048"/>
<keyword evidence="8" id="KW-1185">Reference proteome</keyword>
<evidence type="ECO:0000313" key="8">
    <source>
        <dbReference type="Proteomes" id="UP000183982"/>
    </source>
</evidence>
<dbReference type="PANTHER" id="PTHR10846">
    <property type="entry name" value="SODIUM/POTASSIUM/CALCIUM EXCHANGER"/>
    <property type="match status" value="1"/>
</dbReference>
<feature type="transmembrane region" description="Helical" evidence="5">
    <location>
        <begin position="297"/>
        <end position="315"/>
    </location>
</feature>
<evidence type="ECO:0000256" key="3">
    <source>
        <dbReference type="ARBA" id="ARBA00022989"/>
    </source>
</evidence>
<feature type="transmembrane region" description="Helical" evidence="5">
    <location>
        <begin position="170"/>
        <end position="188"/>
    </location>
</feature>
<evidence type="ECO:0000256" key="5">
    <source>
        <dbReference type="SAM" id="Phobius"/>
    </source>
</evidence>
<keyword evidence="4 5" id="KW-0472">Membrane</keyword>
<reference evidence="8" key="1">
    <citation type="submission" date="2016-11" db="EMBL/GenBank/DDBJ databases">
        <authorList>
            <person name="Varghese N."/>
            <person name="Submissions S."/>
        </authorList>
    </citation>
    <scope>NUCLEOTIDE SEQUENCE [LARGE SCALE GENOMIC DNA]</scope>
    <source>
        <strain evidence="8">DSM 100564</strain>
    </source>
</reference>
<feature type="transmembrane region" description="Helical" evidence="5">
    <location>
        <begin position="272"/>
        <end position="290"/>
    </location>
</feature>
<feature type="transmembrane region" description="Helical" evidence="5">
    <location>
        <begin position="238"/>
        <end position="260"/>
    </location>
</feature>
<comment type="subcellular location">
    <subcellularLocation>
        <location evidence="1">Membrane</location>
        <topology evidence="1">Multi-pass membrane protein</topology>
    </subcellularLocation>
</comment>
<dbReference type="Proteomes" id="UP000183982">
    <property type="component" value="Unassembled WGS sequence"/>
</dbReference>
<dbReference type="EMBL" id="FQZQ01000004">
    <property type="protein sequence ID" value="SHI94320.1"/>
    <property type="molecule type" value="Genomic_DNA"/>
</dbReference>
<evidence type="ECO:0000256" key="2">
    <source>
        <dbReference type="ARBA" id="ARBA00022692"/>
    </source>
</evidence>